<evidence type="ECO:0000256" key="2">
    <source>
        <dbReference type="ARBA" id="ARBA00023002"/>
    </source>
</evidence>
<feature type="domain" description="FAD/NAD(P)-binding" evidence="3">
    <location>
        <begin position="9"/>
        <end position="287"/>
    </location>
</feature>
<dbReference type="Pfam" id="PF07992">
    <property type="entry name" value="Pyr_redox_2"/>
    <property type="match status" value="1"/>
</dbReference>
<accession>A0ABT1P165</accession>
<dbReference type="EMBL" id="JACASI010000030">
    <property type="protein sequence ID" value="MCQ3829858.1"/>
    <property type="molecule type" value="Genomic_DNA"/>
</dbReference>
<dbReference type="InterPro" id="IPR036188">
    <property type="entry name" value="FAD/NAD-bd_sf"/>
</dbReference>
<dbReference type="InterPro" id="IPR050097">
    <property type="entry name" value="Ferredoxin-NADP_redctase_2"/>
</dbReference>
<name>A0ABT1P165_9GAMM</name>
<dbReference type="PRINTS" id="PR00469">
    <property type="entry name" value="PNDRDTASEII"/>
</dbReference>
<organism evidence="4 5">
    <name type="scientific">Microbulbifer elongatus</name>
    <dbReference type="NCBI Taxonomy" id="86173"/>
    <lineage>
        <taxon>Bacteria</taxon>
        <taxon>Pseudomonadati</taxon>
        <taxon>Pseudomonadota</taxon>
        <taxon>Gammaproteobacteria</taxon>
        <taxon>Cellvibrionales</taxon>
        <taxon>Microbulbiferaceae</taxon>
        <taxon>Microbulbifer</taxon>
    </lineage>
</organism>
<sequence length="303" mass="32584">MATTDETEFDVAIVGGSYAGMSAAMQLARGHRKVLVVDGGQRRNRFAAHAHGVLGQDGRAPAEIAEDGRAELWEYPTVSWVEATVESVDKAGDGFHLITHEGKRYQAARLIIATGVRDVLPEVPGLQERWGTSVFHCPYCHGYELQRQPIGVLGVGEVSMHHALMLPDWGPTVFFINDSFEPDAEQLRQLARRDVCIERTPVAKIAGERAVVHLADGRKFDLAGLFVASRLQHPMPLAEQLGCAFEETPVGPVIQTDATQATTVAGVFACGDVARGAGNVTFAMADGAMAGIAAHRSLMFDGL</sequence>
<protein>
    <submittedName>
        <fullName evidence="4">NAD(P)/FAD-dependent oxidoreductase</fullName>
    </submittedName>
</protein>
<dbReference type="InterPro" id="IPR023753">
    <property type="entry name" value="FAD/NAD-binding_dom"/>
</dbReference>
<dbReference type="Proteomes" id="UP001205566">
    <property type="component" value="Unassembled WGS sequence"/>
</dbReference>
<gene>
    <name evidence="4" type="ORF">HXX02_10420</name>
</gene>
<dbReference type="SUPFAM" id="SSF51905">
    <property type="entry name" value="FAD/NAD(P)-binding domain"/>
    <property type="match status" value="1"/>
</dbReference>
<proteinExistence type="predicted"/>
<evidence type="ECO:0000313" key="5">
    <source>
        <dbReference type="Proteomes" id="UP001205566"/>
    </source>
</evidence>
<evidence type="ECO:0000256" key="1">
    <source>
        <dbReference type="ARBA" id="ARBA00022630"/>
    </source>
</evidence>
<dbReference type="PANTHER" id="PTHR48105">
    <property type="entry name" value="THIOREDOXIN REDUCTASE 1-RELATED-RELATED"/>
    <property type="match status" value="1"/>
</dbReference>
<keyword evidence="5" id="KW-1185">Reference proteome</keyword>
<dbReference type="Gene3D" id="3.50.50.60">
    <property type="entry name" value="FAD/NAD(P)-binding domain"/>
    <property type="match status" value="2"/>
</dbReference>
<keyword evidence="2" id="KW-0560">Oxidoreductase</keyword>
<evidence type="ECO:0000259" key="3">
    <source>
        <dbReference type="Pfam" id="PF07992"/>
    </source>
</evidence>
<keyword evidence="1" id="KW-0285">Flavoprotein</keyword>
<dbReference type="PRINTS" id="PR00368">
    <property type="entry name" value="FADPNR"/>
</dbReference>
<dbReference type="RefSeq" id="WP_255874891.1">
    <property type="nucleotide sequence ID" value="NZ_JACASI010000030.1"/>
</dbReference>
<evidence type="ECO:0000313" key="4">
    <source>
        <dbReference type="EMBL" id="MCQ3829858.1"/>
    </source>
</evidence>
<reference evidence="4" key="1">
    <citation type="thesis" date="2020" institute="Technische Universitat Dresden" country="Dresden, Germany">
        <title>The Agarolytic System of Microbulbifer elongatus PORT2, Isolated from Batu Karas, Pangandaran West Java Indonesia.</title>
        <authorList>
            <person name="Anggraeni S.R."/>
        </authorList>
    </citation>
    <scope>NUCLEOTIDE SEQUENCE</scope>
    <source>
        <strain evidence="4">PORT2</strain>
    </source>
</reference>
<comment type="caution">
    <text evidence="4">The sequence shown here is derived from an EMBL/GenBank/DDBJ whole genome shotgun (WGS) entry which is preliminary data.</text>
</comment>